<dbReference type="Pfam" id="PF00474">
    <property type="entry name" value="SSF"/>
    <property type="match status" value="1"/>
</dbReference>
<name>A0AAV2HN24_LYMST</name>
<evidence type="ECO:0000256" key="4">
    <source>
        <dbReference type="ARBA" id="ARBA00022692"/>
    </source>
</evidence>
<dbReference type="GO" id="GO:0015204">
    <property type="term" value="F:urea transmembrane transporter activity"/>
    <property type="evidence" value="ECO:0007669"/>
    <property type="project" value="InterPro"/>
</dbReference>
<dbReference type="InterPro" id="IPR031155">
    <property type="entry name" value="DUR"/>
</dbReference>
<feature type="transmembrane region" description="Helical" evidence="8">
    <location>
        <begin position="189"/>
        <end position="214"/>
    </location>
</feature>
<evidence type="ECO:0000313" key="9">
    <source>
        <dbReference type="EMBL" id="CAL1534239.1"/>
    </source>
</evidence>
<protein>
    <recommendedName>
        <fullName evidence="11">Urea-proton symporter DUR3</fullName>
    </recommendedName>
</protein>
<dbReference type="Gene3D" id="1.20.1730.10">
    <property type="entry name" value="Sodium/glucose cotransporter"/>
    <property type="match status" value="1"/>
</dbReference>
<feature type="transmembrane region" description="Helical" evidence="8">
    <location>
        <begin position="358"/>
        <end position="380"/>
    </location>
</feature>
<dbReference type="PANTHER" id="PTHR46154:SF4">
    <property type="entry name" value="UREA ACTIVE TRANSPORTER"/>
    <property type="match status" value="1"/>
</dbReference>
<keyword evidence="5 8" id="KW-1133">Transmembrane helix</keyword>
<evidence type="ECO:0000256" key="8">
    <source>
        <dbReference type="SAM" id="Phobius"/>
    </source>
</evidence>
<dbReference type="CDD" id="cd11476">
    <property type="entry name" value="SLC5sbd_DUR3"/>
    <property type="match status" value="1"/>
</dbReference>
<feature type="transmembrane region" description="Helical" evidence="8">
    <location>
        <begin position="453"/>
        <end position="476"/>
    </location>
</feature>
<evidence type="ECO:0000256" key="5">
    <source>
        <dbReference type="ARBA" id="ARBA00022989"/>
    </source>
</evidence>
<evidence type="ECO:0000256" key="6">
    <source>
        <dbReference type="ARBA" id="ARBA00023136"/>
    </source>
</evidence>
<keyword evidence="10" id="KW-1185">Reference proteome</keyword>
<dbReference type="GO" id="GO:0005886">
    <property type="term" value="C:plasma membrane"/>
    <property type="evidence" value="ECO:0007669"/>
    <property type="project" value="TreeGrafter"/>
</dbReference>
<dbReference type="InterPro" id="IPR001734">
    <property type="entry name" value="Na/solute_symporter"/>
</dbReference>
<evidence type="ECO:0000256" key="1">
    <source>
        <dbReference type="ARBA" id="ARBA00004141"/>
    </source>
</evidence>
<feature type="transmembrane region" description="Helical" evidence="8">
    <location>
        <begin position="414"/>
        <end position="433"/>
    </location>
</feature>
<dbReference type="Proteomes" id="UP001497497">
    <property type="component" value="Unassembled WGS sequence"/>
</dbReference>
<feature type="transmembrane region" description="Helical" evidence="8">
    <location>
        <begin position="61"/>
        <end position="80"/>
    </location>
</feature>
<feature type="transmembrane region" description="Helical" evidence="8">
    <location>
        <begin position="386"/>
        <end position="407"/>
    </location>
</feature>
<dbReference type="PANTHER" id="PTHR46154">
    <property type="match status" value="1"/>
</dbReference>
<dbReference type="InterPro" id="IPR038377">
    <property type="entry name" value="Na/Glc_symporter_sf"/>
</dbReference>
<evidence type="ECO:0000256" key="3">
    <source>
        <dbReference type="ARBA" id="ARBA00022448"/>
    </source>
</evidence>
<keyword evidence="3" id="KW-0813">Transport</keyword>
<keyword evidence="6 8" id="KW-0472">Membrane</keyword>
<feature type="transmembrane region" description="Helical" evidence="8">
    <location>
        <begin position="30"/>
        <end position="55"/>
    </location>
</feature>
<evidence type="ECO:0000256" key="2">
    <source>
        <dbReference type="ARBA" id="ARBA00006434"/>
    </source>
</evidence>
<dbReference type="EMBL" id="CAXITT010000165">
    <property type="protein sequence ID" value="CAL1534239.1"/>
    <property type="molecule type" value="Genomic_DNA"/>
</dbReference>
<comment type="caution">
    <text evidence="9">The sequence shown here is derived from an EMBL/GenBank/DDBJ whole genome shotgun (WGS) entry which is preliminary data.</text>
</comment>
<gene>
    <name evidence="9" type="ORF">GSLYS_00008199001</name>
</gene>
<feature type="transmembrane region" description="Helical" evidence="8">
    <location>
        <begin position="152"/>
        <end position="169"/>
    </location>
</feature>
<dbReference type="AlphaFoldDB" id="A0AAV2HN24"/>
<organism evidence="9 10">
    <name type="scientific">Lymnaea stagnalis</name>
    <name type="common">Great pond snail</name>
    <name type="synonym">Helix stagnalis</name>
    <dbReference type="NCBI Taxonomy" id="6523"/>
    <lineage>
        <taxon>Eukaryota</taxon>
        <taxon>Metazoa</taxon>
        <taxon>Spiralia</taxon>
        <taxon>Lophotrochozoa</taxon>
        <taxon>Mollusca</taxon>
        <taxon>Gastropoda</taxon>
        <taxon>Heterobranchia</taxon>
        <taxon>Euthyneura</taxon>
        <taxon>Panpulmonata</taxon>
        <taxon>Hygrophila</taxon>
        <taxon>Lymnaeoidea</taxon>
        <taxon>Lymnaeidae</taxon>
        <taxon>Lymnaea</taxon>
    </lineage>
</organism>
<comment type="subcellular location">
    <subcellularLocation>
        <location evidence="1">Membrane</location>
        <topology evidence="1">Multi-pass membrane protein</topology>
    </subcellularLocation>
</comment>
<sequence length="509" mass="55273">MLSVQLKTRAPGAKTFLQVIRARFGSRTHIVFCFFALATNVIVTAMLMLGGSAVITSLVKYISVEYATTLIAAIIGGYTLTGGLGATFYVCYFNTAILYILLVVLMFKVYEDRGDPLNPLGQASAVFDFVTCARAPDGNEGNSYLTMVSSDGLMFGLINIVGNFGTVFVDQSYWQSAVAAKPKQGVMGFLLGGLAWFAIPFSLSTAMGLAYIALSAEQGADMLNAMEVDSGLVPPAVAYRLLGKSGAIIIIVMVVMAVTSTGSAEVMAVTSIVVYDIYAVYLKPYRHTTDTNSCILCGKGRGRMANPRDKCACISMTFCAKCNQDTKSRTESRRAIKPDYKCPVHGPYRVYNDYLARLSNWTLVWITMSIIPLTIILYMIKASLGWVYLFMGILVGSAVIPIALAMFWERLTGVAMMAGSVCGAVLGLSVWMGMASTYEGGLGDWWKNTGREIPMLSGNLVAILGGGSITILVTLVGNRHYDVSMGEEIWENTRDIDNPLTPWKEKYQK</sequence>
<keyword evidence="4 8" id="KW-0812">Transmembrane</keyword>
<feature type="transmembrane region" description="Helical" evidence="8">
    <location>
        <begin position="247"/>
        <end position="278"/>
    </location>
</feature>
<evidence type="ECO:0008006" key="11">
    <source>
        <dbReference type="Google" id="ProtNLM"/>
    </source>
</evidence>
<proteinExistence type="inferred from homology"/>
<feature type="transmembrane region" description="Helical" evidence="8">
    <location>
        <begin position="87"/>
        <end position="110"/>
    </location>
</feature>
<comment type="similarity">
    <text evidence="2 7">Belongs to the sodium:solute symporter (SSF) (TC 2.A.21) family.</text>
</comment>
<reference evidence="9 10" key="1">
    <citation type="submission" date="2024-04" db="EMBL/GenBank/DDBJ databases">
        <authorList>
            <consortium name="Genoscope - CEA"/>
            <person name="William W."/>
        </authorList>
    </citation>
    <scope>NUCLEOTIDE SEQUENCE [LARGE SCALE GENOMIC DNA]</scope>
</reference>
<evidence type="ECO:0000256" key="7">
    <source>
        <dbReference type="RuleBase" id="RU362091"/>
    </source>
</evidence>
<evidence type="ECO:0000313" key="10">
    <source>
        <dbReference type="Proteomes" id="UP001497497"/>
    </source>
</evidence>
<accession>A0AAV2HN24</accession>
<dbReference type="PROSITE" id="PS50283">
    <property type="entry name" value="NA_SOLUT_SYMP_3"/>
    <property type="match status" value="1"/>
</dbReference>